<sequence>MSRSSLRLHHFNEAQLAEFCSNGLWLSRWPHCTKIGLDVGPDTEAQLYIPFATMPLEARQRITVLEVSCAGDESLAAISNAEQFRNLLQGLPSLTALQLLALPPPGPEAFWSASVRQLPPILDSLKQLKSLTVGSLEWVESYLLGDAQAGKLTRLEVVNGEEPLYDMLDPPESDSARHPSLPSCVRSMQCLRELELDVGVRDSFAPDDVGPMVAALPPSVKTFRMEPVGTRQQDYFSVSCALDGSGGLTSFELSIMGGLEAEPTPAAAATPSTATTASSAAAASASSTTASLTSSASSAAATAAPPPELLGPAGPVLWPSVQAVARLPAALEPHPHSRVLWDDDNTPIFVLMSLAARRAVEAAAALGSAQHS</sequence>
<proteinExistence type="predicted"/>
<keyword evidence="2" id="KW-1185">Reference proteome</keyword>
<evidence type="ECO:0000313" key="2">
    <source>
        <dbReference type="Proteomes" id="UP000612055"/>
    </source>
</evidence>
<accession>A0A835Y309</accession>
<dbReference type="AlphaFoldDB" id="A0A835Y309"/>
<comment type="caution">
    <text evidence="1">The sequence shown here is derived from an EMBL/GenBank/DDBJ whole genome shotgun (WGS) entry which is preliminary data.</text>
</comment>
<evidence type="ECO:0000313" key="1">
    <source>
        <dbReference type="EMBL" id="KAG2494294.1"/>
    </source>
</evidence>
<protein>
    <submittedName>
        <fullName evidence="1">Uncharacterized protein</fullName>
    </submittedName>
</protein>
<dbReference type="EMBL" id="JAEHOE010000032">
    <property type="protein sequence ID" value="KAG2494294.1"/>
    <property type="molecule type" value="Genomic_DNA"/>
</dbReference>
<gene>
    <name evidence="1" type="ORF">HYH03_007647</name>
</gene>
<reference evidence="1" key="1">
    <citation type="journal article" date="2020" name="bioRxiv">
        <title>Comparative genomics of Chlamydomonas.</title>
        <authorList>
            <person name="Craig R.J."/>
            <person name="Hasan A.R."/>
            <person name="Ness R.W."/>
            <person name="Keightley P.D."/>
        </authorList>
    </citation>
    <scope>NUCLEOTIDE SEQUENCE</scope>
    <source>
        <strain evidence="1">CCAP 11/70</strain>
    </source>
</reference>
<dbReference type="Proteomes" id="UP000612055">
    <property type="component" value="Unassembled WGS sequence"/>
</dbReference>
<organism evidence="1 2">
    <name type="scientific">Edaphochlamys debaryana</name>
    <dbReference type="NCBI Taxonomy" id="47281"/>
    <lineage>
        <taxon>Eukaryota</taxon>
        <taxon>Viridiplantae</taxon>
        <taxon>Chlorophyta</taxon>
        <taxon>core chlorophytes</taxon>
        <taxon>Chlorophyceae</taxon>
        <taxon>CS clade</taxon>
        <taxon>Chlamydomonadales</taxon>
        <taxon>Chlamydomonadales incertae sedis</taxon>
        <taxon>Edaphochlamys</taxon>
    </lineage>
</organism>
<name>A0A835Y309_9CHLO</name>